<dbReference type="EMBL" id="JACEUX010000005">
    <property type="protein sequence ID" value="MBA5247852.1"/>
    <property type="molecule type" value="Genomic_DNA"/>
</dbReference>
<proteinExistence type="predicted"/>
<keyword evidence="5" id="KW-1185">Reference proteome</keyword>
<dbReference type="Proteomes" id="UP000539710">
    <property type="component" value="Unassembled WGS sequence"/>
</dbReference>
<reference evidence="2" key="3">
    <citation type="submission" date="2020-07" db="EMBL/GenBank/DDBJ databases">
        <authorList>
            <person name="Yang C."/>
        </authorList>
    </citation>
    <scope>NUCLEOTIDE SEQUENCE</scope>
    <source>
        <strain evidence="2">Cx-624</strain>
    </source>
</reference>
<reference evidence="3 4" key="1">
    <citation type="submission" date="2020-07" db="EMBL/GenBank/DDBJ databases">
        <title>Chryseobacterium sp.cx-624.</title>
        <authorList>
            <person name="Yang C."/>
        </authorList>
    </citation>
    <scope>NUCLEOTIDE SEQUENCE [LARGE SCALE GENOMIC DNA]</scope>
    <source>
        <strain evidence="3">Cx-624</strain>
        <strain evidence="4">cx-624</strain>
    </source>
</reference>
<evidence type="ECO:0000313" key="5">
    <source>
        <dbReference type="Proteomes" id="UP000539710"/>
    </source>
</evidence>
<organism evidence="3 4">
    <name type="scientific">Marnyiella aurantia</name>
    <dbReference type="NCBI Taxonomy" id="2758037"/>
    <lineage>
        <taxon>Bacteria</taxon>
        <taxon>Pseudomonadati</taxon>
        <taxon>Bacteroidota</taxon>
        <taxon>Flavobacteriia</taxon>
        <taxon>Flavobacteriales</taxon>
        <taxon>Weeksellaceae</taxon>
        <taxon>Marnyiella</taxon>
    </lineage>
</organism>
<reference evidence="5" key="2">
    <citation type="submission" date="2020-07" db="EMBL/GenBank/DDBJ databases">
        <title>Flavobacterium sp. xlx-214.</title>
        <authorList>
            <person name="Yang C."/>
        </authorList>
    </citation>
    <scope>NUCLEOTIDE SEQUENCE [LARGE SCALE GENOMIC DNA]</scope>
    <source>
        <strain evidence="5">CX-624</strain>
    </source>
</reference>
<name>A0A7D7LRA9_9FLAO</name>
<sequence>MYMNKFIALLAVLIFSVADAQTFARLSVHNTGWVPVDTYGETRIKNLKRFFIEVQNANGLQMDRWSVTFRVNGSITNGIKNFPPQKLKYQFSYLSTGGENNGTPVNASSLGLNTAVMPFQISGTDITTQSQSVYDLGIKNYFAISLYYDVIVEAGAYLEEYKSWSNFKVNMIMELRNRKGELMTQIPVSFDLRIMPLDSPPTTPTFGMVFDENAKNVLLEFKTASDYSNGVTKTQSKAFSTFSNTPYTVRVNTIGSSLSSNSNSTLPVNALKMEVRENQTQLLTGNISLSTSQQNIISSAAHPALKFYDITYSTQAGDLTFFNRSYDQYSGTVVFTMIPQ</sequence>
<dbReference type="Proteomes" id="UP000515349">
    <property type="component" value="Chromosome"/>
</dbReference>
<evidence type="ECO:0000313" key="2">
    <source>
        <dbReference type="EMBL" id="MBA5247852.1"/>
    </source>
</evidence>
<keyword evidence="1" id="KW-0732">Signal</keyword>
<accession>A0A7D7LRA9</accession>
<dbReference type="KEGG" id="cbau:H1R16_05605"/>
<feature type="chain" id="PRO_5044656217" evidence="1">
    <location>
        <begin position="21"/>
        <end position="340"/>
    </location>
</feature>
<evidence type="ECO:0000256" key="1">
    <source>
        <dbReference type="SAM" id="SignalP"/>
    </source>
</evidence>
<dbReference type="AlphaFoldDB" id="A0A7D7LRA9"/>
<protein>
    <submittedName>
        <fullName evidence="3">Uncharacterized protein</fullName>
    </submittedName>
</protein>
<evidence type="ECO:0000313" key="3">
    <source>
        <dbReference type="EMBL" id="QMS99580.1"/>
    </source>
</evidence>
<dbReference type="EMBL" id="CP059472">
    <property type="protein sequence ID" value="QMS99580.1"/>
    <property type="molecule type" value="Genomic_DNA"/>
</dbReference>
<evidence type="ECO:0000313" key="4">
    <source>
        <dbReference type="Proteomes" id="UP000515349"/>
    </source>
</evidence>
<gene>
    <name evidence="3" type="ORF">H1R16_05605</name>
    <name evidence="2" type="ORF">H2507_11815</name>
</gene>
<feature type="signal peptide" evidence="1">
    <location>
        <begin position="1"/>
        <end position="20"/>
    </location>
</feature>